<evidence type="ECO:0000313" key="2">
    <source>
        <dbReference type="EMBL" id="TCO51080.1"/>
    </source>
</evidence>
<dbReference type="Proteomes" id="UP000295573">
    <property type="component" value="Unassembled WGS sequence"/>
</dbReference>
<feature type="region of interest" description="Disordered" evidence="1">
    <location>
        <begin position="242"/>
        <end position="281"/>
    </location>
</feature>
<organism evidence="2 3">
    <name type="scientific">Kribbella antiqua</name>
    <dbReference type="NCBI Taxonomy" id="2512217"/>
    <lineage>
        <taxon>Bacteria</taxon>
        <taxon>Bacillati</taxon>
        <taxon>Actinomycetota</taxon>
        <taxon>Actinomycetes</taxon>
        <taxon>Propionibacteriales</taxon>
        <taxon>Kribbellaceae</taxon>
        <taxon>Kribbella</taxon>
    </lineage>
</organism>
<accession>A0A4V2S582</accession>
<dbReference type="RefSeq" id="WP_132142698.1">
    <property type="nucleotide sequence ID" value="NZ_SLWR01000001.1"/>
</dbReference>
<reference evidence="2 3" key="1">
    <citation type="journal article" date="2015" name="Stand. Genomic Sci.">
        <title>Genomic Encyclopedia of Bacterial and Archaeal Type Strains, Phase III: the genomes of soil and plant-associated and newly described type strains.</title>
        <authorList>
            <person name="Whitman W.B."/>
            <person name="Woyke T."/>
            <person name="Klenk H.P."/>
            <person name="Zhou Y."/>
            <person name="Lilburn T.G."/>
            <person name="Beck B.J."/>
            <person name="De Vos P."/>
            <person name="Vandamme P."/>
            <person name="Eisen J.A."/>
            <person name="Garrity G."/>
            <person name="Hugenholtz P."/>
            <person name="Kyrpides N.C."/>
        </authorList>
    </citation>
    <scope>NUCLEOTIDE SEQUENCE [LARGE SCALE GENOMIC DNA]</scope>
    <source>
        <strain evidence="2 3">VKM Ac-2541</strain>
    </source>
</reference>
<dbReference type="AlphaFoldDB" id="A0A4V2S582"/>
<gene>
    <name evidence="2" type="ORF">EV646_10162</name>
</gene>
<evidence type="ECO:0000313" key="3">
    <source>
        <dbReference type="Proteomes" id="UP000295573"/>
    </source>
</evidence>
<comment type="caution">
    <text evidence="2">The sequence shown here is derived from an EMBL/GenBank/DDBJ whole genome shotgun (WGS) entry which is preliminary data.</text>
</comment>
<feature type="compositionally biased region" description="Basic and acidic residues" evidence="1">
    <location>
        <begin position="252"/>
        <end position="281"/>
    </location>
</feature>
<name>A0A4V2S582_9ACTN</name>
<dbReference type="EMBL" id="SLWR01000001">
    <property type="protein sequence ID" value="TCO51080.1"/>
    <property type="molecule type" value="Genomic_DNA"/>
</dbReference>
<evidence type="ECO:0000256" key="1">
    <source>
        <dbReference type="SAM" id="MobiDB-lite"/>
    </source>
</evidence>
<protein>
    <submittedName>
        <fullName evidence="2">Uncharacterized protein</fullName>
    </submittedName>
</protein>
<keyword evidence="3" id="KW-1185">Reference proteome</keyword>
<proteinExistence type="predicted"/>
<sequence length="281" mass="30414">MADEAARTLSDGIAGDLEAAKVSLRNAAQTVEKTKLRLEQSSYTRTLSYQLTAALSTRQVAEDEFPGRHQWRIRARDLSRSLSEAVETARRTLSGPSLNRLYYAGPPALGELNKAVKSLESAQRGLESLQQIEGHDQQLAKVLSDRVNLLSLAATNARDAAQTAVARLESVETKLKSVDATMSPARLGEPEKTGVPSLEDVHQRAHTDLTTADLKVQETDKWLTVARHPAVSVADESTALAAHAGLNPPVSLEKRQPAASGEQERRSGYSTESSRDRGGRG</sequence>